<dbReference type="KEGG" id="slb:AWJ20_4503"/>
<protein>
    <submittedName>
        <fullName evidence="15">Dak1p</fullName>
    </submittedName>
</protein>
<evidence type="ECO:0000313" key="16">
    <source>
        <dbReference type="Proteomes" id="UP000189580"/>
    </source>
</evidence>
<evidence type="ECO:0000256" key="3">
    <source>
        <dbReference type="ARBA" id="ARBA00008757"/>
    </source>
</evidence>
<dbReference type="SMART" id="SM01120">
    <property type="entry name" value="Dak2"/>
    <property type="match status" value="1"/>
</dbReference>
<dbReference type="FunFam" id="3.30.1180.20:FF:000001">
    <property type="entry name" value="Dihydroxyacetone kinase 1"/>
    <property type="match status" value="1"/>
</dbReference>
<evidence type="ECO:0000256" key="4">
    <source>
        <dbReference type="ARBA" id="ARBA00022679"/>
    </source>
</evidence>
<dbReference type="GO" id="GO:0019588">
    <property type="term" value="P:anaerobic glycerol catabolic process"/>
    <property type="evidence" value="ECO:0007669"/>
    <property type="project" value="UniProtKB-UniPathway"/>
</dbReference>
<dbReference type="Gene3D" id="1.25.40.340">
    <property type="match status" value="1"/>
</dbReference>
<evidence type="ECO:0000256" key="6">
    <source>
        <dbReference type="ARBA" id="ARBA00022777"/>
    </source>
</evidence>
<dbReference type="InterPro" id="IPR050861">
    <property type="entry name" value="Dihydroxyacetone_Kinase"/>
</dbReference>
<feature type="domain" description="DhaK" evidence="14">
    <location>
        <begin position="9"/>
        <end position="355"/>
    </location>
</feature>
<keyword evidence="16" id="KW-1185">Reference proteome</keyword>
<evidence type="ECO:0000313" key="15">
    <source>
        <dbReference type="EMBL" id="ANB11682.1"/>
    </source>
</evidence>
<sequence>MSKKHFFSDGNGLVVKALENLVNANPYLDFIPSEKVIYNPYHSKDKVSIISGGGSGHEPAWSSYVGNGMLTAAVNGDIFASPSAKQVLSAIKVSPSEKGVILVITNYTGDKLHFGLACEKAKALSLIPSNAKIALLPITDDATLPKGSASIDTVGRRGLAGNVLVLKVLGAYADSGKSFDECMDLGRSMNANTVTSGSSLDHCHVPGRSSHEEIPLDSCVLGMGIHNEKGLKQLTPIPQPEELVGMMINFLVDPADTTRSFVKFQPNDWVILLVNNFGGLSELELSSLSRVATQVLNDKWNITPKRILSGTFETSLNGPGFSISLCNISNVARETKLSEQYIFDLLNERCSVPGWPQYVANDYKDLSRTVSEVDGISESNADSHEKTTLVMDKERLKNIISHACQRAIDKEPKLTEWDTIMGDGDCGIAVKETSEKVLQLDDKVFSSNNVLEVLGHLIDILDDMGGSLGAILCIWLSSFTAYLSQHKLNADGLDIKLNAAAAESAMNSLYQYTSARSGDRTVMDTLIPFCAELAKTHDLKKACEVARQAAENTANLKAKFGRATYVVSAEKVQDPVPDPGAWAVYELIQGITDLV</sequence>
<evidence type="ECO:0000256" key="5">
    <source>
        <dbReference type="ARBA" id="ARBA00022741"/>
    </source>
</evidence>
<proteinExistence type="inferred from homology"/>
<evidence type="ECO:0000259" key="14">
    <source>
        <dbReference type="PROSITE" id="PS51481"/>
    </source>
</evidence>
<feature type="active site" description="Tele-hemiaminal-histidine intermediate" evidence="11">
    <location>
        <position position="226"/>
    </location>
</feature>
<comment type="catalytic activity">
    <reaction evidence="10">
        <text>dihydroxyacetone + ATP = dihydroxyacetone phosphate + ADP + H(+)</text>
        <dbReference type="Rhea" id="RHEA:15773"/>
        <dbReference type="ChEBI" id="CHEBI:15378"/>
        <dbReference type="ChEBI" id="CHEBI:16016"/>
        <dbReference type="ChEBI" id="CHEBI:30616"/>
        <dbReference type="ChEBI" id="CHEBI:57642"/>
        <dbReference type="ChEBI" id="CHEBI:456216"/>
        <dbReference type="EC" id="2.7.1.29"/>
    </reaction>
</comment>
<dbReference type="PANTHER" id="PTHR28629">
    <property type="entry name" value="TRIOKINASE/FMN CYCLASE"/>
    <property type="match status" value="1"/>
</dbReference>
<dbReference type="SUPFAM" id="SSF101473">
    <property type="entry name" value="DhaL-like"/>
    <property type="match status" value="1"/>
</dbReference>
<dbReference type="InterPro" id="IPR004006">
    <property type="entry name" value="DhaK_dom"/>
</dbReference>
<name>A0A167CGZ2_9ASCO</name>
<evidence type="ECO:0000256" key="11">
    <source>
        <dbReference type="PIRSR" id="PIRSR612734-1"/>
    </source>
</evidence>
<feature type="binding site" evidence="12">
    <location>
        <begin position="54"/>
        <end position="57"/>
    </location>
    <ligand>
        <name>substrate</name>
    </ligand>
</feature>
<dbReference type="PROSITE" id="PS51480">
    <property type="entry name" value="DHAL"/>
    <property type="match status" value="1"/>
</dbReference>
<gene>
    <name evidence="15" type="primary">DAK1</name>
    <name evidence="15" type="ORF">AWJ20_4503</name>
</gene>
<dbReference type="PANTHER" id="PTHR28629:SF1">
    <property type="entry name" value="YALI0F01606P"/>
    <property type="match status" value="1"/>
</dbReference>
<dbReference type="RefSeq" id="XP_018734159.1">
    <property type="nucleotide sequence ID" value="XM_018881580.1"/>
</dbReference>
<evidence type="ECO:0000256" key="8">
    <source>
        <dbReference type="ARBA" id="ARBA00022840"/>
    </source>
</evidence>
<keyword evidence="4" id="KW-0808">Transferase</keyword>
<dbReference type="GeneID" id="30036643"/>
<reference evidence="15 16" key="1">
    <citation type="submission" date="2016-02" db="EMBL/GenBank/DDBJ databases">
        <title>Complete genome sequence and transcriptome regulation of the pentose utilising yeast Sugiyamaella lignohabitans.</title>
        <authorList>
            <person name="Bellasio M."/>
            <person name="Peymann A."/>
            <person name="Valli M."/>
            <person name="Sipitzky M."/>
            <person name="Graf A."/>
            <person name="Sauer M."/>
            <person name="Marx H."/>
            <person name="Mattanovich D."/>
        </authorList>
    </citation>
    <scope>NUCLEOTIDE SEQUENCE [LARGE SCALE GENOMIC DNA]</scope>
    <source>
        <strain evidence="15 16">CBS 10342</strain>
    </source>
</reference>
<dbReference type="OrthoDB" id="1724672at2759"/>
<comment type="function">
    <text evidence="1">Catalyzes both the phosphorylation of dihydroxyacetone and of glyceraldehyde.</text>
</comment>
<dbReference type="Gene3D" id="3.30.1180.20">
    <property type="entry name" value="Dihydroxyacetone kinase, domain 2"/>
    <property type="match status" value="1"/>
</dbReference>
<dbReference type="Pfam" id="PF02733">
    <property type="entry name" value="Dak1"/>
    <property type="match status" value="1"/>
</dbReference>
<evidence type="ECO:0000256" key="2">
    <source>
        <dbReference type="ARBA" id="ARBA00004778"/>
    </source>
</evidence>
<dbReference type="InterPro" id="IPR036117">
    <property type="entry name" value="DhaL_dom_sf"/>
</dbReference>
<organism evidence="15 16">
    <name type="scientific">Sugiyamaella lignohabitans</name>
    <dbReference type="NCBI Taxonomy" id="796027"/>
    <lineage>
        <taxon>Eukaryota</taxon>
        <taxon>Fungi</taxon>
        <taxon>Dikarya</taxon>
        <taxon>Ascomycota</taxon>
        <taxon>Saccharomycotina</taxon>
        <taxon>Dipodascomycetes</taxon>
        <taxon>Dipodascales</taxon>
        <taxon>Trichomonascaceae</taxon>
        <taxon>Sugiyamaella</taxon>
    </lineage>
</organism>
<dbReference type="AlphaFoldDB" id="A0A167CGZ2"/>
<dbReference type="Gene3D" id="3.40.50.10440">
    <property type="entry name" value="Dihydroxyacetone kinase, domain 1"/>
    <property type="match status" value="1"/>
</dbReference>
<comment type="pathway">
    <text evidence="2">Polyol metabolism; glycerol fermentation; glycerone phosphate from glycerol (oxidative route): step 2/2.</text>
</comment>
<evidence type="ECO:0000256" key="7">
    <source>
        <dbReference type="ARBA" id="ARBA00022798"/>
    </source>
</evidence>
<keyword evidence="8" id="KW-0067">ATP-binding</keyword>
<dbReference type="EMBL" id="CP014500">
    <property type="protein sequence ID" value="ANB11682.1"/>
    <property type="molecule type" value="Genomic_DNA"/>
</dbReference>
<evidence type="ECO:0000256" key="1">
    <source>
        <dbReference type="ARBA" id="ARBA00003264"/>
    </source>
</evidence>
<dbReference type="Proteomes" id="UP000189580">
    <property type="component" value="Chromosome c"/>
</dbReference>
<dbReference type="Pfam" id="PF02734">
    <property type="entry name" value="Dak2"/>
    <property type="match status" value="1"/>
</dbReference>
<dbReference type="UniPathway" id="UPA00617">
    <property type="reaction ID" value="UER00669"/>
</dbReference>
<evidence type="ECO:0000256" key="10">
    <source>
        <dbReference type="ARBA" id="ARBA00048898"/>
    </source>
</evidence>
<accession>A0A167CGZ2</accession>
<evidence type="ECO:0000256" key="12">
    <source>
        <dbReference type="PIRSR" id="PIRSR612734-2"/>
    </source>
</evidence>
<dbReference type="GO" id="GO:0050354">
    <property type="term" value="F:triokinase activity"/>
    <property type="evidence" value="ECO:0007669"/>
    <property type="project" value="UniProtKB-EC"/>
</dbReference>
<dbReference type="NCBIfam" id="TIGR02361">
    <property type="entry name" value="dak_ATP"/>
    <property type="match status" value="1"/>
</dbReference>
<dbReference type="GO" id="GO:0005524">
    <property type="term" value="F:ATP binding"/>
    <property type="evidence" value="ECO:0007669"/>
    <property type="project" value="UniProtKB-KW"/>
</dbReference>
<dbReference type="InterPro" id="IPR004007">
    <property type="entry name" value="DhaL_dom"/>
</dbReference>
<comment type="catalytic activity">
    <reaction evidence="9">
        <text>D-glyceraldehyde + ATP = D-glyceraldehyde 3-phosphate + ADP + H(+)</text>
        <dbReference type="Rhea" id="RHEA:13941"/>
        <dbReference type="ChEBI" id="CHEBI:15378"/>
        <dbReference type="ChEBI" id="CHEBI:17378"/>
        <dbReference type="ChEBI" id="CHEBI:30616"/>
        <dbReference type="ChEBI" id="CHEBI:59776"/>
        <dbReference type="ChEBI" id="CHEBI:456216"/>
        <dbReference type="EC" id="2.7.1.28"/>
    </reaction>
</comment>
<feature type="domain" description="DhaL" evidence="13">
    <location>
        <begin position="394"/>
        <end position="593"/>
    </location>
</feature>
<comment type="similarity">
    <text evidence="3">Belongs to the dihydroxyacetone kinase (DAK) family.</text>
</comment>
<evidence type="ECO:0000259" key="13">
    <source>
        <dbReference type="PROSITE" id="PS51480"/>
    </source>
</evidence>
<dbReference type="GO" id="GO:0005829">
    <property type="term" value="C:cytosol"/>
    <property type="evidence" value="ECO:0007669"/>
    <property type="project" value="TreeGrafter"/>
</dbReference>
<keyword evidence="6" id="KW-0418">Kinase</keyword>
<keyword evidence="7" id="KW-0319">Glycerol metabolism</keyword>
<dbReference type="InterPro" id="IPR012734">
    <property type="entry name" value="DhaK_ATP"/>
</dbReference>
<dbReference type="SUPFAM" id="SSF82549">
    <property type="entry name" value="DAK1/DegV-like"/>
    <property type="match status" value="1"/>
</dbReference>
<feature type="binding site" evidence="12">
    <location>
        <position position="110"/>
    </location>
    <ligand>
        <name>substrate</name>
    </ligand>
</feature>
<evidence type="ECO:0000256" key="9">
    <source>
        <dbReference type="ARBA" id="ARBA00047974"/>
    </source>
</evidence>
<dbReference type="GO" id="GO:0004371">
    <property type="term" value="F:glycerone kinase activity"/>
    <property type="evidence" value="ECO:0007669"/>
    <property type="project" value="UniProtKB-EC"/>
</dbReference>
<keyword evidence="5" id="KW-0547">Nucleotide-binding</keyword>
<dbReference type="PROSITE" id="PS51481">
    <property type="entry name" value="DHAK"/>
    <property type="match status" value="1"/>
</dbReference>
<dbReference type="FunFam" id="3.40.50.10440:FF:000001">
    <property type="entry name" value="Dihydroxyacetone kinase, DhaK subunit"/>
    <property type="match status" value="1"/>
</dbReference>